<dbReference type="CDD" id="cd01166">
    <property type="entry name" value="KdgK"/>
    <property type="match status" value="1"/>
</dbReference>
<dbReference type="GO" id="GO:0016301">
    <property type="term" value="F:kinase activity"/>
    <property type="evidence" value="ECO:0007669"/>
    <property type="project" value="UniProtKB-KW"/>
</dbReference>
<name>A0A5B1M7M4_9ACTN</name>
<dbReference type="PANTHER" id="PTHR10584">
    <property type="entry name" value="SUGAR KINASE"/>
    <property type="match status" value="1"/>
</dbReference>
<evidence type="ECO:0000313" key="5">
    <source>
        <dbReference type="Proteomes" id="UP000324351"/>
    </source>
</evidence>
<gene>
    <name evidence="4" type="ORF">F0U47_00810</name>
</gene>
<dbReference type="InterPro" id="IPR029056">
    <property type="entry name" value="Ribokinase-like"/>
</dbReference>
<evidence type="ECO:0000313" key="4">
    <source>
        <dbReference type="EMBL" id="KAA1428793.1"/>
    </source>
</evidence>
<dbReference type="Pfam" id="PF00294">
    <property type="entry name" value="PfkB"/>
    <property type="match status" value="1"/>
</dbReference>
<protein>
    <submittedName>
        <fullName evidence="4">Sugar kinase</fullName>
    </submittedName>
</protein>
<proteinExistence type="predicted"/>
<keyword evidence="1" id="KW-0808">Transferase</keyword>
<keyword evidence="2 4" id="KW-0418">Kinase</keyword>
<dbReference type="AlphaFoldDB" id="A0A5B1M7M4"/>
<dbReference type="InterPro" id="IPR011611">
    <property type="entry name" value="PfkB_dom"/>
</dbReference>
<comment type="caution">
    <text evidence="4">The sequence shown here is derived from an EMBL/GenBank/DDBJ whole genome shotgun (WGS) entry which is preliminary data.</text>
</comment>
<dbReference type="PANTHER" id="PTHR10584:SF166">
    <property type="entry name" value="RIBOKINASE"/>
    <property type="match status" value="1"/>
</dbReference>
<organism evidence="4 5">
    <name type="scientific">Nocardioides antri</name>
    <dbReference type="NCBI Taxonomy" id="2607659"/>
    <lineage>
        <taxon>Bacteria</taxon>
        <taxon>Bacillati</taxon>
        <taxon>Actinomycetota</taxon>
        <taxon>Actinomycetes</taxon>
        <taxon>Propionibacteriales</taxon>
        <taxon>Nocardioidaceae</taxon>
        <taxon>Nocardioides</taxon>
    </lineage>
</organism>
<evidence type="ECO:0000259" key="3">
    <source>
        <dbReference type="Pfam" id="PF00294"/>
    </source>
</evidence>
<evidence type="ECO:0000256" key="2">
    <source>
        <dbReference type="ARBA" id="ARBA00022777"/>
    </source>
</evidence>
<dbReference type="GO" id="GO:0005829">
    <property type="term" value="C:cytosol"/>
    <property type="evidence" value="ECO:0007669"/>
    <property type="project" value="TreeGrafter"/>
</dbReference>
<dbReference type="SUPFAM" id="SSF53613">
    <property type="entry name" value="Ribokinase-like"/>
    <property type="match status" value="1"/>
</dbReference>
<dbReference type="Proteomes" id="UP000324351">
    <property type="component" value="Unassembled WGS sequence"/>
</dbReference>
<evidence type="ECO:0000256" key="1">
    <source>
        <dbReference type="ARBA" id="ARBA00022679"/>
    </source>
</evidence>
<dbReference type="EMBL" id="VUJW01000001">
    <property type="protein sequence ID" value="KAA1428793.1"/>
    <property type="molecule type" value="Genomic_DNA"/>
</dbReference>
<keyword evidence="5" id="KW-1185">Reference proteome</keyword>
<dbReference type="Gene3D" id="3.40.1190.20">
    <property type="match status" value="1"/>
</dbReference>
<accession>A0A5B1M7M4</accession>
<dbReference type="RefSeq" id="WP_149748416.1">
    <property type="nucleotide sequence ID" value="NZ_VUJW01000001.1"/>
</dbReference>
<reference evidence="4 5" key="1">
    <citation type="submission" date="2019-09" db="EMBL/GenBank/DDBJ databases">
        <title>Nocardioides panacisoli sp. nov., isolated from the soil of a ginseng field.</title>
        <authorList>
            <person name="Cho C."/>
        </authorList>
    </citation>
    <scope>NUCLEOTIDE SEQUENCE [LARGE SCALE GENOMIC DNA]</scope>
    <source>
        <strain evidence="4 5">BN140041</strain>
    </source>
</reference>
<sequence length="316" mass="31570">MTQQTKRPTTRVVCIGVHVLDIHVATVDSIPDGSSGALVDTIRMSPAGTAGGTAVVLSKLGADVTSVAAVGDDPLGAVLLSLLQANGVDTARVVTKEGVQTSASVLPINGNGDRPAWHCIGANGSLALDDIDLDLVRGADHVHVGGPEFLGDAAVAVLEAARAAGVSTSVDMLAPGEPMWLDAIAGCLPLVDLFLPNDEQLLGLTATSTLEDGAQALLDRGVGCVAVTAGARGAYVASADEAAWVPAFAIEVVDTTGCGDSFSAGFLLGRAEGRDLVAAATLGNATAAQVAQGMSTDAGSYDLASVDSFAAATPTR</sequence>
<reference evidence="4 5" key="2">
    <citation type="submission" date="2019-09" db="EMBL/GenBank/DDBJ databases">
        <authorList>
            <person name="Jin C."/>
        </authorList>
    </citation>
    <scope>NUCLEOTIDE SEQUENCE [LARGE SCALE GENOMIC DNA]</scope>
    <source>
        <strain evidence="4 5">BN140041</strain>
    </source>
</reference>
<feature type="domain" description="Carbohydrate kinase PfkB" evidence="3">
    <location>
        <begin position="10"/>
        <end position="298"/>
    </location>
</feature>